<dbReference type="NCBIfam" id="TIGR03847">
    <property type="entry name" value="conserved hypothetical protein"/>
    <property type="match status" value="1"/>
</dbReference>
<accession>A0ABU3PTY2</accession>
<gene>
    <name evidence="1" type="ORF">RDV89_04450</name>
</gene>
<dbReference type="InterPro" id="IPR021441">
    <property type="entry name" value="DUF3090"/>
</dbReference>
<dbReference type="Pfam" id="PF11290">
    <property type="entry name" value="DUF3090"/>
    <property type="match status" value="1"/>
</dbReference>
<sequence>MPPVVHRFDPPERFVVGTVGEPGSRTFFLQARSGARLVSVALEKQQVLALAERVDELLDEVMESDAHSEIVPALAPVDLRDDEPLEQPIEEEFRAGTMTLSWDPEDDRIVIEVFPFTEAAVISPGQPEEEIDEPEPEEVLLVRMGAGAARAFVQRAANVVEAGRPTCPFCTLPIDPAGHLCVRANGFRRRAE</sequence>
<name>A0ABU3PTY2_9ACTN</name>
<dbReference type="EMBL" id="JAVYII010000002">
    <property type="protein sequence ID" value="MDT9592302.1"/>
    <property type="molecule type" value="Genomic_DNA"/>
</dbReference>
<proteinExistence type="predicted"/>
<evidence type="ECO:0000313" key="2">
    <source>
        <dbReference type="Proteomes" id="UP001268542"/>
    </source>
</evidence>
<dbReference type="Proteomes" id="UP001268542">
    <property type="component" value="Unassembled WGS sequence"/>
</dbReference>
<protein>
    <submittedName>
        <fullName evidence="1">DUF3090 domain-containing protein</fullName>
    </submittedName>
</protein>
<keyword evidence="2" id="KW-1185">Reference proteome</keyword>
<evidence type="ECO:0000313" key="1">
    <source>
        <dbReference type="EMBL" id="MDT9592302.1"/>
    </source>
</evidence>
<reference evidence="1 2" key="1">
    <citation type="submission" date="2023-08" db="EMBL/GenBank/DDBJ databases">
        <title>Nocardioides seae sp. nov., a bacterium isolated from a soil.</title>
        <authorList>
            <person name="Wang X."/>
        </authorList>
    </citation>
    <scope>NUCLEOTIDE SEQUENCE [LARGE SCALE GENOMIC DNA]</scope>
    <source>
        <strain evidence="1 2">YZH12</strain>
    </source>
</reference>
<comment type="caution">
    <text evidence="1">The sequence shown here is derived from an EMBL/GenBank/DDBJ whole genome shotgun (WGS) entry which is preliminary data.</text>
</comment>
<dbReference type="RefSeq" id="WP_315731691.1">
    <property type="nucleotide sequence ID" value="NZ_JAVYII010000002.1"/>
</dbReference>
<organism evidence="1 2">
    <name type="scientific">Nocardioides imazamoxiresistens</name>
    <dbReference type="NCBI Taxonomy" id="3231893"/>
    <lineage>
        <taxon>Bacteria</taxon>
        <taxon>Bacillati</taxon>
        <taxon>Actinomycetota</taxon>
        <taxon>Actinomycetes</taxon>
        <taxon>Propionibacteriales</taxon>
        <taxon>Nocardioidaceae</taxon>
        <taxon>Nocardioides</taxon>
    </lineage>
</organism>